<evidence type="ECO:0000313" key="3">
    <source>
        <dbReference type="EMBL" id="KDR69799.1"/>
    </source>
</evidence>
<feature type="region of interest" description="Disordered" evidence="2">
    <location>
        <begin position="1"/>
        <end position="85"/>
    </location>
</feature>
<name>A0A067SQ19_GALM3</name>
<feature type="coiled-coil region" evidence="1">
    <location>
        <begin position="214"/>
        <end position="248"/>
    </location>
</feature>
<feature type="compositionally biased region" description="Polar residues" evidence="2">
    <location>
        <begin position="44"/>
        <end position="54"/>
    </location>
</feature>
<accession>A0A067SQ19</accession>
<feature type="coiled-coil region" evidence="1">
    <location>
        <begin position="311"/>
        <end position="486"/>
    </location>
</feature>
<feature type="compositionally biased region" description="Polar residues" evidence="2">
    <location>
        <begin position="19"/>
        <end position="34"/>
    </location>
</feature>
<keyword evidence="1" id="KW-0175">Coiled coil</keyword>
<dbReference type="OrthoDB" id="3147752at2759"/>
<protein>
    <submittedName>
        <fullName evidence="3">Uncharacterized protein</fullName>
    </submittedName>
</protein>
<dbReference type="AlphaFoldDB" id="A0A067SQ19"/>
<dbReference type="HOGENOM" id="CLU_351612_0_0_1"/>
<dbReference type="Proteomes" id="UP000027222">
    <property type="component" value="Unassembled WGS sequence"/>
</dbReference>
<reference evidence="4" key="1">
    <citation type="journal article" date="2014" name="Proc. Natl. Acad. Sci. U.S.A.">
        <title>Extensive sampling of basidiomycete genomes demonstrates inadequacy of the white-rot/brown-rot paradigm for wood decay fungi.</title>
        <authorList>
            <person name="Riley R."/>
            <person name="Salamov A.A."/>
            <person name="Brown D.W."/>
            <person name="Nagy L.G."/>
            <person name="Floudas D."/>
            <person name="Held B.W."/>
            <person name="Levasseur A."/>
            <person name="Lombard V."/>
            <person name="Morin E."/>
            <person name="Otillar R."/>
            <person name="Lindquist E.A."/>
            <person name="Sun H."/>
            <person name="LaButti K.M."/>
            <person name="Schmutz J."/>
            <person name="Jabbour D."/>
            <person name="Luo H."/>
            <person name="Baker S.E."/>
            <person name="Pisabarro A.G."/>
            <person name="Walton J.D."/>
            <person name="Blanchette R.A."/>
            <person name="Henrissat B."/>
            <person name="Martin F."/>
            <person name="Cullen D."/>
            <person name="Hibbett D.S."/>
            <person name="Grigoriev I.V."/>
        </authorList>
    </citation>
    <scope>NUCLEOTIDE SEQUENCE [LARGE SCALE GENOMIC DNA]</scope>
    <source>
        <strain evidence="4">CBS 339.88</strain>
    </source>
</reference>
<keyword evidence="4" id="KW-1185">Reference proteome</keyword>
<evidence type="ECO:0000256" key="2">
    <source>
        <dbReference type="SAM" id="MobiDB-lite"/>
    </source>
</evidence>
<organism evidence="3 4">
    <name type="scientific">Galerina marginata (strain CBS 339.88)</name>
    <dbReference type="NCBI Taxonomy" id="685588"/>
    <lineage>
        <taxon>Eukaryota</taxon>
        <taxon>Fungi</taxon>
        <taxon>Dikarya</taxon>
        <taxon>Basidiomycota</taxon>
        <taxon>Agaricomycotina</taxon>
        <taxon>Agaricomycetes</taxon>
        <taxon>Agaricomycetidae</taxon>
        <taxon>Agaricales</taxon>
        <taxon>Agaricineae</taxon>
        <taxon>Strophariaceae</taxon>
        <taxon>Galerina</taxon>
    </lineage>
</organism>
<evidence type="ECO:0000256" key="1">
    <source>
        <dbReference type="SAM" id="Coils"/>
    </source>
</evidence>
<dbReference type="EMBL" id="KL142400">
    <property type="protein sequence ID" value="KDR69799.1"/>
    <property type="molecule type" value="Genomic_DNA"/>
</dbReference>
<evidence type="ECO:0000313" key="4">
    <source>
        <dbReference type="Proteomes" id="UP000027222"/>
    </source>
</evidence>
<proteinExistence type="predicted"/>
<sequence>MSSLFSASRLLAKGRNKVNKGNNAAPTRPPSSASVRMDKDGGPITTNPATTSFNEEQRSAGPYNPTNRSPSPEIVSISEKGPSSLPLVSSQAIETVSDGNDQVVADPVEEPGYTVVAAQSNPKIPGVEVVDDEKGVVRSVEESGYAVVLQPNSTTARAEWTTLEAGSAKDAELKDANVKTHGDEIVARSTDRIKDVEDAFRVMQEEVQARATNFEELRVEVGTLSVRMNSLEKEQEEVRVELGREKLELLEEILRLKGIVDVDRLDNRERLAILEKERSERSEKVHRELPEEIQPLKSTVDVESPDNPERISMLEHENGEKSDTIHRLERRLEEQLKERQQLYAKNRELEAKLQVEVERLSVQVDSLEKEKEEVQVGLEREKQELRKEIQRLEGTIEVEVVAKRERTKTLEKENVEKLETIRRLEQQLEDQEKEKDEIKAHCKTAIKDHWSKVAITAMRSIEMEERRELEDQNRLLREQLRVCEDKLATCLEEQNSGFEGAKRFLTPIDLYSVDEVVKMVESLNAEIFQVASFVAKLLEEDSMVATQEERSVNVRKYQNYLDFIRRQYVGKVLFTHLADEKSRTRLDSLPLQLAVQAILCTWCVSRTWHFWSDGIGKRDLQSMYKGIRASEVQAVSGRWRATTSAQLRSSPSDMGPVRDIIVPLLCLCGWSASSYGAKKSISTMQEMLQGLEKLQIQLKTVTKEGITSADMEIYVHSPGDPFEDHMEDTHAENIGDPAMGDDGQLLCTVGMGLRKSVTKRLDGEQLKEEVNVLLKAKVALASVLLKTTSDSPKDVVRPQR</sequence>
<gene>
    <name evidence="3" type="ORF">GALMADRAFT_255605</name>
</gene>